<accession>A0A8H3V6V4</accession>
<evidence type="ECO:0000256" key="1">
    <source>
        <dbReference type="SAM" id="MobiDB-lite"/>
    </source>
</evidence>
<reference evidence="2 3" key="1">
    <citation type="submission" date="2019-07" db="EMBL/GenBank/DDBJ databases">
        <title>Venturia inaequalis Genome Resource.</title>
        <authorList>
            <person name="Lichtner F.J."/>
        </authorList>
    </citation>
    <scope>NUCLEOTIDE SEQUENCE [LARGE SCALE GENOMIC DNA]</scope>
    <source>
        <strain evidence="2 3">DMI_063113</strain>
    </source>
</reference>
<evidence type="ECO:0000313" key="3">
    <source>
        <dbReference type="Proteomes" id="UP000490939"/>
    </source>
</evidence>
<gene>
    <name evidence="2" type="ORF">EG327_005086</name>
</gene>
<evidence type="ECO:0008006" key="4">
    <source>
        <dbReference type="Google" id="ProtNLM"/>
    </source>
</evidence>
<dbReference type="AlphaFoldDB" id="A0A8H3V6V4"/>
<organism evidence="2 3">
    <name type="scientific">Venturia inaequalis</name>
    <name type="common">Apple scab fungus</name>
    <dbReference type="NCBI Taxonomy" id="5025"/>
    <lineage>
        <taxon>Eukaryota</taxon>
        <taxon>Fungi</taxon>
        <taxon>Dikarya</taxon>
        <taxon>Ascomycota</taxon>
        <taxon>Pezizomycotina</taxon>
        <taxon>Dothideomycetes</taxon>
        <taxon>Pleosporomycetidae</taxon>
        <taxon>Venturiales</taxon>
        <taxon>Venturiaceae</taxon>
        <taxon>Venturia</taxon>
    </lineage>
</organism>
<dbReference type="Proteomes" id="UP000490939">
    <property type="component" value="Unassembled WGS sequence"/>
</dbReference>
<proteinExistence type="predicted"/>
<feature type="compositionally biased region" description="Polar residues" evidence="1">
    <location>
        <begin position="262"/>
        <end position="272"/>
    </location>
</feature>
<evidence type="ECO:0000313" key="2">
    <source>
        <dbReference type="EMBL" id="KAE9984257.1"/>
    </source>
</evidence>
<feature type="region of interest" description="Disordered" evidence="1">
    <location>
        <begin position="1"/>
        <end position="34"/>
    </location>
</feature>
<comment type="caution">
    <text evidence="2">The sequence shown here is derived from an EMBL/GenBank/DDBJ whole genome shotgun (WGS) entry which is preliminary data.</text>
</comment>
<dbReference type="Gene3D" id="3.30.710.10">
    <property type="entry name" value="Potassium Channel Kv1.1, Chain A"/>
    <property type="match status" value="1"/>
</dbReference>
<feature type="region of interest" description="Disordered" evidence="1">
    <location>
        <begin position="262"/>
        <end position="288"/>
    </location>
</feature>
<sequence length="288" mass="32429">MPPKNQLPTPSADTPAPKGTKRKRGESERASTKPVHYITSGESLITGRATEFSVGNKKFSIHDTLSKANSPYISDLLKKAKKESTAEVSIPADSGLFRYFHNWLYDKDGSFSYKALEWHRSETCPGYPYNPLIGLYMLAHELRVPSFANAVLQKAMVVRQDTNQVCDESTINLLYDEHLQLMPIHTLFVDMVAFHVHRDDVLDWDKLEFLRCVAHRLVVLRDDSGQTPSQPRSSTYFITDIPDPVPEAIEADDDDDDDCVIISSNLAPNTGRTRAPTVKRERSAQHEA</sequence>
<keyword evidence="3" id="KW-1185">Reference proteome</keyword>
<feature type="compositionally biased region" description="Polar residues" evidence="1">
    <location>
        <begin position="1"/>
        <end position="12"/>
    </location>
</feature>
<dbReference type="EMBL" id="WNWR01000298">
    <property type="protein sequence ID" value="KAE9984257.1"/>
    <property type="molecule type" value="Genomic_DNA"/>
</dbReference>
<feature type="compositionally biased region" description="Basic and acidic residues" evidence="1">
    <location>
        <begin position="278"/>
        <end position="288"/>
    </location>
</feature>
<protein>
    <recommendedName>
        <fullName evidence="4">BTB domain-containing protein</fullName>
    </recommendedName>
</protein>
<name>A0A8H3V6V4_VENIN</name>
<dbReference type="InterPro" id="IPR011333">
    <property type="entry name" value="SKP1/BTB/POZ_sf"/>
</dbReference>